<sequence length="50" mass="5713">LSIDMYVRSVALRALTVSEKNRFTILDIYWSNVKAYIGMMNIKVAIFTGV</sequence>
<dbReference type="AlphaFoldDB" id="A0A0V1CE01"/>
<organism evidence="1 2">
    <name type="scientific">Trichinella britovi</name>
    <name type="common">Parasitic roundworm</name>
    <dbReference type="NCBI Taxonomy" id="45882"/>
    <lineage>
        <taxon>Eukaryota</taxon>
        <taxon>Metazoa</taxon>
        <taxon>Ecdysozoa</taxon>
        <taxon>Nematoda</taxon>
        <taxon>Enoplea</taxon>
        <taxon>Dorylaimia</taxon>
        <taxon>Trichinellida</taxon>
        <taxon>Trichinellidae</taxon>
        <taxon>Trichinella</taxon>
    </lineage>
</organism>
<comment type="caution">
    <text evidence="1">The sequence shown here is derived from an EMBL/GenBank/DDBJ whole genome shotgun (WGS) entry which is preliminary data.</text>
</comment>
<evidence type="ECO:0000313" key="2">
    <source>
        <dbReference type="Proteomes" id="UP000054653"/>
    </source>
</evidence>
<dbReference type="EMBL" id="JYDI01000242">
    <property type="protein sequence ID" value="KRY47461.1"/>
    <property type="molecule type" value="Genomic_DNA"/>
</dbReference>
<gene>
    <name evidence="1" type="ORF">T03_9013</name>
</gene>
<protein>
    <submittedName>
        <fullName evidence="1">Uncharacterized protein</fullName>
    </submittedName>
</protein>
<reference evidence="1 2" key="1">
    <citation type="submission" date="2015-01" db="EMBL/GenBank/DDBJ databases">
        <title>Evolution of Trichinella species and genotypes.</title>
        <authorList>
            <person name="Korhonen P.K."/>
            <person name="Edoardo P."/>
            <person name="Giuseppe L.R."/>
            <person name="Gasser R.B."/>
        </authorList>
    </citation>
    <scope>NUCLEOTIDE SEQUENCE [LARGE SCALE GENOMIC DNA]</scope>
    <source>
        <strain evidence="1">ISS120</strain>
    </source>
</reference>
<dbReference type="Proteomes" id="UP000054653">
    <property type="component" value="Unassembled WGS sequence"/>
</dbReference>
<name>A0A0V1CE01_TRIBR</name>
<proteinExistence type="predicted"/>
<feature type="non-terminal residue" evidence="1">
    <location>
        <position position="1"/>
    </location>
</feature>
<accession>A0A0V1CE01</accession>
<evidence type="ECO:0000313" key="1">
    <source>
        <dbReference type="EMBL" id="KRY47461.1"/>
    </source>
</evidence>
<keyword evidence="2" id="KW-1185">Reference proteome</keyword>